<feature type="domain" description="SHSP" evidence="3">
    <location>
        <begin position="44"/>
        <end position="154"/>
    </location>
</feature>
<sequence length="156" mass="18338">MDMEKILEYIEQTKKNQHESFWNQFIDNVYSSKKDSNQVAHQFFKQQDLFPKCDLYEYDNKIIIEAEVPGVHKSDIHVSMQNNTIIIKGQCKTLQPQIQYYLKERQNRTFEKSIAIPVNTDKKGIRTSLKDGILTISLPMIEQEDRVPISINTNDQ</sequence>
<evidence type="ECO:0000256" key="1">
    <source>
        <dbReference type="PROSITE-ProRule" id="PRU00285"/>
    </source>
</evidence>
<dbReference type="Gene3D" id="2.60.40.790">
    <property type="match status" value="1"/>
</dbReference>
<organism evidence="4 5">
    <name type="scientific">Cytobacillus spartinae</name>
    <dbReference type="NCBI Taxonomy" id="3299023"/>
    <lineage>
        <taxon>Bacteria</taxon>
        <taxon>Bacillati</taxon>
        <taxon>Bacillota</taxon>
        <taxon>Bacilli</taxon>
        <taxon>Bacillales</taxon>
        <taxon>Bacillaceae</taxon>
        <taxon>Cytobacillus</taxon>
    </lineage>
</organism>
<dbReference type="InterPro" id="IPR002068">
    <property type="entry name" value="A-crystallin/Hsp20_dom"/>
</dbReference>
<dbReference type="InterPro" id="IPR008978">
    <property type="entry name" value="HSP20-like_chaperone"/>
</dbReference>
<evidence type="ECO:0000313" key="4">
    <source>
        <dbReference type="EMBL" id="MFE8702055.1"/>
    </source>
</evidence>
<dbReference type="Proteomes" id="UP001601059">
    <property type="component" value="Unassembled WGS sequence"/>
</dbReference>
<proteinExistence type="inferred from homology"/>
<dbReference type="PANTHER" id="PTHR11527">
    <property type="entry name" value="HEAT-SHOCK PROTEIN 20 FAMILY MEMBER"/>
    <property type="match status" value="1"/>
</dbReference>
<dbReference type="EMBL" id="JBIACK010000008">
    <property type="protein sequence ID" value="MFE8702055.1"/>
    <property type="molecule type" value="Genomic_DNA"/>
</dbReference>
<dbReference type="SUPFAM" id="SSF49764">
    <property type="entry name" value="HSP20-like chaperones"/>
    <property type="match status" value="1"/>
</dbReference>
<evidence type="ECO:0000259" key="3">
    <source>
        <dbReference type="PROSITE" id="PS01031"/>
    </source>
</evidence>
<comment type="caution">
    <text evidence="4">The sequence shown here is derived from an EMBL/GenBank/DDBJ whole genome shotgun (WGS) entry which is preliminary data.</text>
</comment>
<dbReference type="PROSITE" id="PS01031">
    <property type="entry name" value="SHSP"/>
    <property type="match status" value="1"/>
</dbReference>
<dbReference type="Pfam" id="PF00011">
    <property type="entry name" value="HSP20"/>
    <property type="match status" value="1"/>
</dbReference>
<dbReference type="InterPro" id="IPR031107">
    <property type="entry name" value="Small_HSP"/>
</dbReference>
<gene>
    <name evidence="4" type="ORF">ACFYKX_15770</name>
</gene>
<dbReference type="RefSeq" id="WP_389362023.1">
    <property type="nucleotide sequence ID" value="NZ_JBIACK010000008.1"/>
</dbReference>
<reference evidence="4 5" key="1">
    <citation type="submission" date="2024-08" db="EMBL/GenBank/DDBJ databases">
        <title>Two novel Cytobacillus novel species.</title>
        <authorList>
            <person name="Liu G."/>
        </authorList>
    </citation>
    <scope>NUCLEOTIDE SEQUENCE [LARGE SCALE GENOMIC DNA]</scope>
    <source>
        <strain evidence="4 5">FJAT-54145</strain>
    </source>
</reference>
<name>A0ABW6KCT6_9BACI</name>
<dbReference type="CDD" id="cd06464">
    <property type="entry name" value="ACD_sHsps-like"/>
    <property type="match status" value="1"/>
</dbReference>
<comment type="similarity">
    <text evidence="1 2">Belongs to the small heat shock protein (HSP20) family.</text>
</comment>
<protein>
    <submittedName>
        <fullName evidence="4">Hsp20/alpha crystallin family protein</fullName>
    </submittedName>
</protein>
<accession>A0ABW6KCT6</accession>
<evidence type="ECO:0000256" key="2">
    <source>
        <dbReference type="RuleBase" id="RU003616"/>
    </source>
</evidence>
<evidence type="ECO:0000313" key="5">
    <source>
        <dbReference type="Proteomes" id="UP001601059"/>
    </source>
</evidence>
<keyword evidence="5" id="KW-1185">Reference proteome</keyword>